<dbReference type="eggNOG" id="ENOG502R8WN">
    <property type="taxonomic scope" value="Eukaryota"/>
</dbReference>
<dbReference type="Proteomes" id="UP000016931">
    <property type="component" value="Unassembled WGS sequence"/>
</dbReference>
<name>M3CVB8_SPHMS</name>
<sequence>MSRRELSPAAMTAKEQLCDLFRKIESVPPCLPAANRVIVRNIGDYELMQQQGQQQLEHLWREEQAATSALFKHFNCRMQDPNLPKEEAISGVSKAQTTLGHPEMTDVCYELLLSAHQRNLCRNVDRLAYNSGLVCVPPQTLSEAVFPFEARETLADFATKYGQPNDAEEILLCRALDLWMFEIGLFLNHTWNGNSKSGIIATKILERKVELRAESCGRKQALKTAGS</sequence>
<evidence type="ECO:0000313" key="1">
    <source>
        <dbReference type="EMBL" id="EMF08097.1"/>
    </source>
</evidence>
<proteinExistence type="predicted"/>
<dbReference type="HOGENOM" id="CLU_1220354_0_0_1"/>
<reference evidence="1 2" key="1">
    <citation type="journal article" date="2012" name="PLoS Pathog.">
        <title>Diverse lifestyles and strategies of plant pathogenesis encoded in the genomes of eighteen Dothideomycetes fungi.</title>
        <authorList>
            <person name="Ohm R.A."/>
            <person name="Feau N."/>
            <person name="Henrissat B."/>
            <person name="Schoch C.L."/>
            <person name="Horwitz B.A."/>
            <person name="Barry K.W."/>
            <person name="Condon B.J."/>
            <person name="Copeland A.C."/>
            <person name="Dhillon B."/>
            <person name="Glaser F."/>
            <person name="Hesse C.N."/>
            <person name="Kosti I."/>
            <person name="LaButti K."/>
            <person name="Lindquist E.A."/>
            <person name="Lucas S."/>
            <person name="Salamov A.A."/>
            <person name="Bradshaw R.E."/>
            <person name="Ciuffetti L."/>
            <person name="Hamelin R.C."/>
            <person name="Kema G.H.J."/>
            <person name="Lawrence C."/>
            <person name="Scott J.A."/>
            <person name="Spatafora J.W."/>
            <person name="Turgeon B.G."/>
            <person name="de Wit P.J.G.M."/>
            <person name="Zhong S."/>
            <person name="Goodwin S.B."/>
            <person name="Grigoriev I.V."/>
        </authorList>
    </citation>
    <scope>NUCLEOTIDE SEQUENCE [LARGE SCALE GENOMIC DNA]</scope>
    <source>
        <strain evidence="1 2">SO2202</strain>
    </source>
</reference>
<dbReference type="EMBL" id="KB456272">
    <property type="protein sequence ID" value="EMF08097.1"/>
    <property type="molecule type" value="Genomic_DNA"/>
</dbReference>
<accession>M3CVB8</accession>
<dbReference type="AlphaFoldDB" id="M3CVB8"/>
<protein>
    <submittedName>
        <fullName evidence="1">Uncharacterized protein</fullName>
    </submittedName>
</protein>
<organism evidence="1 2">
    <name type="scientific">Sphaerulina musiva (strain SO2202)</name>
    <name type="common">Poplar stem canker fungus</name>
    <name type="synonym">Septoria musiva</name>
    <dbReference type="NCBI Taxonomy" id="692275"/>
    <lineage>
        <taxon>Eukaryota</taxon>
        <taxon>Fungi</taxon>
        <taxon>Dikarya</taxon>
        <taxon>Ascomycota</taxon>
        <taxon>Pezizomycotina</taxon>
        <taxon>Dothideomycetes</taxon>
        <taxon>Dothideomycetidae</taxon>
        <taxon>Mycosphaerellales</taxon>
        <taxon>Mycosphaerellaceae</taxon>
        <taxon>Sphaerulina</taxon>
    </lineage>
</organism>
<keyword evidence="2" id="KW-1185">Reference proteome</keyword>
<evidence type="ECO:0000313" key="2">
    <source>
        <dbReference type="Proteomes" id="UP000016931"/>
    </source>
</evidence>
<dbReference type="GeneID" id="27898835"/>
<dbReference type="RefSeq" id="XP_016756218.1">
    <property type="nucleotide sequence ID" value="XM_016901698.1"/>
</dbReference>
<gene>
    <name evidence="1" type="ORF">SEPMUDRAFT_121594</name>
</gene>